<dbReference type="Gene3D" id="1.10.1740.10">
    <property type="match status" value="1"/>
</dbReference>
<comment type="similarity">
    <text evidence="1">Belongs to the sigma-70 factor family. ECF subfamily.</text>
</comment>
<evidence type="ECO:0000256" key="3">
    <source>
        <dbReference type="ARBA" id="ARBA00023082"/>
    </source>
</evidence>
<dbReference type="GO" id="GO:0016987">
    <property type="term" value="F:sigma factor activity"/>
    <property type="evidence" value="ECO:0007669"/>
    <property type="project" value="UniProtKB-KW"/>
</dbReference>
<evidence type="ECO:0000259" key="6">
    <source>
        <dbReference type="Pfam" id="PF04542"/>
    </source>
</evidence>
<comment type="caution">
    <text evidence="8">The sequence shown here is derived from an EMBL/GenBank/DDBJ whole genome shotgun (WGS) entry which is preliminary data.</text>
</comment>
<keyword evidence="5" id="KW-0804">Transcription</keyword>
<feature type="domain" description="RNA polymerase sigma-70 region 2" evidence="6">
    <location>
        <begin position="21"/>
        <end position="86"/>
    </location>
</feature>
<proteinExistence type="inferred from homology"/>
<evidence type="ECO:0000256" key="2">
    <source>
        <dbReference type="ARBA" id="ARBA00023015"/>
    </source>
</evidence>
<dbReference type="InterPro" id="IPR036388">
    <property type="entry name" value="WH-like_DNA-bd_sf"/>
</dbReference>
<evidence type="ECO:0000256" key="4">
    <source>
        <dbReference type="ARBA" id="ARBA00023125"/>
    </source>
</evidence>
<dbReference type="InterPro" id="IPR013324">
    <property type="entry name" value="RNA_pol_sigma_r3/r4-like"/>
</dbReference>
<gene>
    <name evidence="8" type="ORF">D7Z94_19775</name>
</gene>
<evidence type="ECO:0000313" key="9">
    <source>
        <dbReference type="Proteomes" id="UP000276603"/>
    </source>
</evidence>
<keyword evidence="2" id="KW-0805">Transcription regulation</keyword>
<accession>A0A3B0C5A3</accession>
<dbReference type="InterPro" id="IPR014284">
    <property type="entry name" value="RNA_pol_sigma-70_dom"/>
</dbReference>
<dbReference type="PANTHER" id="PTHR43133:SF8">
    <property type="entry name" value="RNA POLYMERASE SIGMA FACTOR HI_1459-RELATED"/>
    <property type="match status" value="1"/>
</dbReference>
<dbReference type="SUPFAM" id="SSF88946">
    <property type="entry name" value="Sigma2 domain of RNA polymerase sigma factors"/>
    <property type="match status" value="1"/>
</dbReference>
<evidence type="ECO:0000259" key="7">
    <source>
        <dbReference type="Pfam" id="PF08281"/>
    </source>
</evidence>
<dbReference type="GO" id="GO:0003677">
    <property type="term" value="F:DNA binding"/>
    <property type="evidence" value="ECO:0007669"/>
    <property type="project" value="UniProtKB-KW"/>
</dbReference>
<dbReference type="InterPro" id="IPR013325">
    <property type="entry name" value="RNA_pol_sigma_r2"/>
</dbReference>
<dbReference type="InterPro" id="IPR039425">
    <property type="entry name" value="RNA_pol_sigma-70-like"/>
</dbReference>
<organism evidence="8 9">
    <name type="scientific">Ulvibacterium marinum</name>
    <dbReference type="NCBI Taxonomy" id="2419782"/>
    <lineage>
        <taxon>Bacteria</taxon>
        <taxon>Pseudomonadati</taxon>
        <taxon>Bacteroidota</taxon>
        <taxon>Flavobacteriia</taxon>
        <taxon>Flavobacteriales</taxon>
        <taxon>Flavobacteriaceae</taxon>
        <taxon>Ulvibacterium</taxon>
    </lineage>
</organism>
<dbReference type="OrthoDB" id="1056775at2"/>
<dbReference type="GO" id="GO:0006352">
    <property type="term" value="P:DNA-templated transcription initiation"/>
    <property type="evidence" value="ECO:0007669"/>
    <property type="project" value="InterPro"/>
</dbReference>
<dbReference type="PANTHER" id="PTHR43133">
    <property type="entry name" value="RNA POLYMERASE ECF-TYPE SIGMA FACTO"/>
    <property type="match status" value="1"/>
</dbReference>
<dbReference type="RefSeq" id="WP_120713362.1">
    <property type="nucleotide sequence ID" value="NZ_RBCJ01000004.1"/>
</dbReference>
<dbReference type="Pfam" id="PF08281">
    <property type="entry name" value="Sigma70_r4_2"/>
    <property type="match status" value="1"/>
</dbReference>
<dbReference type="InterPro" id="IPR013249">
    <property type="entry name" value="RNA_pol_sigma70_r4_t2"/>
</dbReference>
<dbReference type="CDD" id="cd06171">
    <property type="entry name" value="Sigma70_r4"/>
    <property type="match status" value="1"/>
</dbReference>
<name>A0A3B0C5A3_9FLAO</name>
<keyword evidence="4" id="KW-0238">DNA-binding</keyword>
<dbReference type="Proteomes" id="UP000276603">
    <property type="component" value="Unassembled WGS sequence"/>
</dbReference>
<protein>
    <submittedName>
        <fullName evidence="8">RNA polymerase sigma factor</fullName>
    </submittedName>
</protein>
<reference evidence="8 9" key="1">
    <citation type="submission" date="2018-10" db="EMBL/GenBank/DDBJ databases">
        <title>Ulvibacterium marinum gen. nov., sp. nov., a novel marine bacterium of the family Flavobacteriaceae, isolated from a culture of the green alga Ulva prolifera.</title>
        <authorList>
            <person name="Zhang Z."/>
        </authorList>
    </citation>
    <scope>NUCLEOTIDE SEQUENCE [LARGE SCALE GENOMIC DNA]</scope>
    <source>
        <strain evidence="8 9">CCMM003</strain>
    </source>
</reference>
<dbReference type="Pfam" id="PF04542">
    <property type="entry name" value="Sigma70_r2"/>
    <property type="match status" value="1"/>
</dbReference>
<keyword evidence="9" id="KW-1185">Reference proteome</keyword>
<dbReference type="NCBIfam" id="TIGR02937">
    <property type="entry name" value="sigma70-ECF"/>
    <property type="match status" value="1"/>
</dbReference>
<sequence>MNLDQLIKSCIKKNRGAQETLYTLYEKKLFPVCLKYCRSYAEAEDHLHDVFIEIFENIQKYKGKGSFEGWIKRIAINKAIDKYKKNTVFDLKDFEEEKITEEITIVEDDLPPSFERLIKLIQQLPDQYRIVFSMYELDGYSHKEISKSLRISEGTSKSNLHRAKAILKNRIIQFKKGAKQIKKSHES</sequence>
<dbReference type="EMBL" id="RBCJ01000004">
    <property type="protein sequence ID" value="RKN78456.1"/>
    <property type="molecule type" value="Genomic_DNA"/>
</dbReference>
<dbReference type="AlphaFoldDB" id="A0A3B0C5A3"/>
<dbReference type="Gene3D" id="1.10.10.10">
    <property type="entry name" value="Winged helix-like DNA-binding domain superfamily/Winged helix DNA-binding domain"/>
    <property type="match status" value="1"/>
</dbReference>
<dbReference type="SUPFAM" id="SSF88659">
    <property type="entry name" value="Sigma3 and sigma4 domains of RNA polymerase sigma factors"/>
    <property type="match status" value="1"/>
</dbReference>
<feature type="domain" description="RNA polymerase sigma factor 70 region 4 type 2" evidence="7">
    <location>
        <begin position="115"/>
        <end position="165"/>
    </location>
</feature>
<evidence type="ECO:0000256" key="1">
    <source>
        <dbReference type="ARBA" id="ARBA00010641"/>
    </source>
</evidence>
<evidence type="ECO:0000313" key="8">
    <source>
        <dbReference type="EMBL" id="RKN78456.1"/>
    </source>
</evidence>
<keyword evidence="3" id="KW-0731">Sigma factor</keyword>
<dbReference type="InterPro" id="IPR007627">
    <property type="entry name" value="RNA_pol_sigma70_r2"/>
</dbReference>
<evidence type="ECO:0000256" key="5">
    <source>
        <dbReference type="ARBA" id="ARBA00023163"/>
    </source>
</evidence>